<dbReference type="Gene3D" id="3.80.10.10">
    <property type="entry name" value="Ribonuclease Inhibitor"/>
    <property type="match status" value="1"/>
</dbReference>
<accession>A0A8H7CGK3</accession>
<organism evidence="1 2">
    <name type="scientific">Mycena sanguinolenta</name>
    <dbReference type="NCBI Taxonomy" id="230812"/>
    <lineage>
        <taxon>Eukaryota</taxon>
        <taxon>Fungi</taxon>
        <taxon>Dikarya</taxon>
        <taxon>Basidiomycota</taxon>
        <taxon>Agaricomycotina</taxon>
        <taxon>Agaricomycetes</taxon>
        <taxon>Agaricomycetidae</taxon>
        <taxon>Agaricales</taxon>
        <taxon>Marasmiineae</taxon>
        <taxon>Mycenaceae</taxon>
        <taxon>Mycena</taxon>
    </lineage>
</organism>
<dbReference type="AlphaFoldDB" id="A0A8H7CGK3"/>
<proteinExistence type="predicted"/>
<evidence type="ECO:0000313" key="2">
    <source>
        <dbReference type="Proteomes" id="UP000623467"/>
    </source>
</evidence>
<dbReference type="Proteomes" id="UP000623467">
    <property type="component" value="Unassembled WGS sequence"/>
</dbReference>
<keyword evidence="2" id="KW-1185">Reference proteome</keyword>
<comment type="caution">
    <text evidence="1">The sequence shown here is derived from an EMBL/GenBank/DDBJ whole genome shotgun (WGS) entry which is preliminary data.</text>
</comment>
<dbReference type="EMBL" id="JACAZH010000036">
    <property type="protein sequence ID" value="KAF7336580.1"/>
    <property type="molecule type" value="Genomic_DNA"/>
</dbReference>
<name>A0A8H7CGK3_9AGAR</name>
<gene>
    <name evidence="1" type="ORF">MSAN_02290200</name>
</gene>
<dbReference type="OrthoDB" id="3018405at2759"/>
<reference evidence="1" key="1">
    <citation type="submission" date="2020-05" db="EMBL/GenBank/DDBJ databases">
        <title>Mycena genomes resolve the evolution of fungal bioluminescence.</title>
        <authorList>
            <person name="Tsai I.J."/>
        </authorList>
    </citation>
    <scope>NUCLEOTIDE SEQUENCE</scope>
    <source>
        <strain evidence="1">160909Yilan</strain>
    </source>
</reference>
<evidence type="ECO:0000313" key="1">
    <source>
        <dbReference type="EMBL" id="KAF7336580.1"/>
    </source>
</evidence>
<protein>
    <recommendedName>
        <fullName evidence="3">F-box domain-containing protein</fullName>
    </recommendedName>
</protein>
<dbReference type="SUPFAM" id="SSF52047">
    <property type="entry name" value="RNI-like"/>
    <property type="match status" value="1"/>
</dbReference>
<sequence length="354" mass="39298">MRSTRGAVREADKIPNEILTEMFTHAPRAVLARICRTTKRYRAVATPLLYRTVANLNLLELETWVETMVANSELSPHVWYFEISGTRGLCEEAAIQLTTVVAQLHNLRILNVVGDLCRLGGKLCSASFKQLHTIRCTAMRSTSTCLATFLNRQEAVSTLTMDCTSRQPRPFEALIQLPKLTSYRGESMFLPDLHDSSMCGLTVAHLWAWTFDIEWEPLMERFGRFSVLRDLTADVCRVKGSAALEAIAKHLPRIEAIKIRAKGPRRDERRPDIGLAEVPHALGPFQALNSLSFEHFPPRGFDTHTTVTVWGASCPTLQQIGIAGTIWCRAGAHWEQVVSSEADGGAGVAAGESE</sequence>
<evidence type="ECO:0008006" key="3">
    <source>
        <dbReference type="Google" id="ProtNLM"/>
    </source>
</evidence>
<dbReference type="InterPro" id="IPR032675">
    <property type="entry name" value="LRR_dom_sf"/>
</dbReference>